<sequence length="314" mass="34988">MPEVPRKTDPRIHTDLAHLRRLAGSARALSFLPRQPARSAFNGRHASRLRGRGLNFEELRNYQVGDDPRTIDWKVTARTGEPHVRVYTEERDRPALLLVDQRMSMFYGTQLNMKSVTAAEAAALAATRIRAQGDRVGGVIFSDDEVAELRPRASNLALNRFISTLSEANCRLRADLDVPVSMPLNRPLEAAARIATTGNLILVFSDFGEVDDQTERLVRRLAQHNDVILFPVTDPSATRLPDDFRVVASDGQLQVELDSADGDIRHRVEDAFGARINRAIGWTRTYGIPVLPLSAGRETLRQLLDLMGLPGGRR</sequence>
<organism evidence="2 3">
    <name type="scientific">Meridianimarinicoccus marinus</name>
    <dbReference type="NCBI Taxonomy" id="3231483"/>
    <lineage>
        <taxon>Bacteria</taxon>
        <taxon>Pseudomonadati</taxon>
        <taxon>Pseudomonadota</taxon>
        <taxon>Alphaproteobacteria</taxon>
        <taxon>Rhodobacterales</taxon>
        <taxon>Paracoccaceae</taxon>
        <taxon>Meridianimarinicoccus</taxon>
    </lineage>
</organism>
<dbReference type="RefSeq" id="WP_366191235.1">
    <property type="nucleotide sequence ID" value="NZ_JBFBVU010000002.1"/>
</dbReference>
<dbReference type="Pfam" id="PF01882">
    <property type="entry name" value="DUF58"/>
    <property type="match status" value="1"/>
</dbReference>
<dbReference type="Proteomes" id="UP001553161">
    <property type="component" value="Unassembled WGS sequence"/>
</dbReference>
<dbReference type="InterPro" id="IPR036465">
    <property type="entry name" value="vWFA_dom_sf"/>
</dbReference>
<proteinExistence type="predicted"/>
<comment type="caution">
    <text evidence="2">The sequence shown here is derived from an EMBL/GenBank/DDBJ whole genome shotgun (WGS) entry which is preliminary data.</text>
</comment>
<protein>
    <submittedName>
        <fullName evidence="2">DUF58 domain-containing protein</fullName>
    </submittedName>
</protein>
<dbReference type="PANTHER" id="PTHR33608:SF12">
    <property type="entry name" value="DUF58 DOMAIN-CONTAINING PROTEIN"/>
    <property type="match status" value="1"/>
</dbReference>
<dbReference type="InterPro" id="IPR002881">
    <property type="entry name" value="DUF58"/>
</dbReference>
<evidence type="ECO:0000313" key="2">
    <source>
        <dbReference type="EMBL" id="MEV8465637.1"/>
    </source>
</evidence>
<dbReference type="SUPFAM" id="SSF53300">
    <property type="entry name" value="vWA-like"/>
    <property type="match status" value="1"/>
</dbReference>
<reference evidence="2 3" key="1">
    <citation type="submission" date="2024-07" db="EMBL/GenBank/DDBJ databases">
        <authorList>
            <person name="Kang M."/>
        </authorList>
    </citation>
    <scope>NUCLEOTIDE SEQUENCE [LARGE SCALE GENOMIC DNA]</scope>
    <source>
        <strain evidence="2 3">DFM31</strain>
    </source>
</reference>
<name>A0ABV3L252_9RHOB</name>
<dbReference type="EMBL" id="JBFBVU010000002">
    <property type="protein sequence ID" value="MEV8465637.1"/>
    <property type="molecule type" value="Genomic_DNA"/>
</dbReference>
<gene>
    <name evidence="2" type="ORF">AB0T83_02430</name>
</gene>
<accession>A0ABV3L252</accession>
<feature type="domain" description="DUF58" evidence="1">
    <location>
        <begin position="58"/>
        <end position="271"/>
    </location>
</feature>
<keyword evidence="3" id="KW-1185">Reference proteome</keyword>
<evidence type="ECO:0000313" key="3">
    <source>
        <dbReference type="Proteomes" id="UP001553161"/>
    </source>
</evidence>
<evidence type="ECO:0000259" key="1">
    <source>
        <dbReference type="Pfam" id="PF01882"/>
    </source>
</evidence>
<dbReference type="PANTHER" id="PTHR33608">
    <property type="entry name" value="BLL2464 PROTEIN"/>
    <property type="match status" value="1"/>
</dbReference>